<dbReference type="PANTHER" id="PTHR42731">
    <property type="entry name" value="SLL1084 PROTEIN"/>
    <property type="match status" value="1"/>
</dbReference>
<dbReference type="PANTHER" id="PTHR42731:SF1">
    <property type="entry name" value="RADICAL SAM DOMAIN PROTEIN"/>
    <property type="match status" value="1"/>
</dbReference>
<keyword evidence="2" id="KW-0808">Transferase</keyword>
<keyword evidence="3" id="KW-1185">Reference proteome</keyword>
<protein>
    <submittedName>
        <fullName evidence="2">Ribosomal protein S12 methylthiotransferase RimO</fullName>
    </submittedName>
</protein>
<evidence type="ECO:0000313" key="2">
    <source>
        <dbReference type="EMBL" id="OHW62506.1"/>
    </source>
</evidence>
<dbReference type="NCBIfam" id="TIGR03960">
    <property type="entry name" value="rSAM_fuse_unch"/>
    <property type="match status" value="1"/>
</dbReference>
<reference evidence="2 3" key="1">
    <citation type="submission" date="2016-09" db="EMBL/GenBank/DDBJ databases">
        <title>Genome sequence of Eubacterium angustum.</title>
        <authorList>
            <person name="Poehlein A."/>
            <person name="Daniel R."/>
        </authorList>
    </citation>
    <scope>NUCLEOTIDE SEQUENCE [LARGE SCALE GENOMIC DNA]</scope>
    <source>
        <strain evidence="2 3">DSM 1989</strain>
    </source>
</reference>
<dbReference type="Pfam" id="PF04055">
    <property type="entry name" value="Radical_SAM"/>
    <property type="match status" value="1"/>
</dbReference>
<dbReference type="InterPro" id="IPR006638">
    <property type="entry name" value="Elp3/MiaA/NifB-like_rSAM"/>
</dbReference>
<dbReference type="AlphaFoldDB" id="A0A1S1V799"/>
<dbReference type="SFLD" id="SFLDG01082">
    <property type="entry name" value="B12-binding_domain_containing"/>
    <property type="match status" value="1"/>
</dbReference>
<keyword evidence="2" id="KW-0687">Ribonucleoprotein</keyword>
<dbReference type="InterPro" id="IPR007197">
    <property type="entry name" value="rSAM"/>
</dbReference>
<organism evidence="2 3">
    <name type="scientific">Andreesenia angusta</name>
    <dbReference type="NCBI Taxonomy" id="39480"/>
    <lineage>
        <taxon>Bacteria</taxon>
        <taxon>Bacillati</taxon>
        <taxon>Bacillota</taxon>
        <taxon>Tissierellia</taxon>
        <taxon>Tissierellales</taxon>
        <taxon>Gottschalkiaceae</taxon>
        <taxon>Andreesenia</taxon>
    </lineage>
</organism>
<feature type="domain" description="Radical SAM core" evidence="1">
    <location>
        <begin position="254"/>
        <end position="496"/>
    </location>
</feature>
<dbReference type="InterPro" id="IPR023862">
    <property type="entry name" value="CHP03960_rSAM"/>
</dbReference>
<sequence length="612" mass="70610">MKNENIERILLEVEKPSRYVGGEINSIKKDINENTIRFVMGFPDVYEVGMSHLGSHILYNLINTVEDVACERAYAPWIDMEAKMREHSIPLYGLESGDPLSKFDFVGFTLQYEMSYTNILNMLELSNIPLRWSERGEGDPLVVAGGPCAYNPEPLANIVDFFVIGEGEEVNLEILDIYREMKKGEYTREAYLKRIAQVEGIYVPKFYEAEYNEDGTLKSFEPISEEFPKTVTKRIVEDLDSAYFPDRFVVPYIESVHDRAMVEIFRGCTRGCRFCQAGTIYRPIRERSVETIMNHSRTLLQNTGYDEVSLASLSTSDYSDIEGLVSRMMDEYKDKKIALSLPSLRLDKFPIEMIEEIQKVRKTGLTFAPEAGSQRLRDVINKGIQESDLIESTRNAFRRGWSTVKLYFMIGLPTETDEDVMGIKELAYKVKDEFFAIPREERKGNLKVTASTSCFVPKPFTPYQWFPQDTVEEFDRKTLMLRKSIRDSKVNYNSHDSKLSFLEAVIARGDRKIGEVLIEAHKRGCRFDGWSEHFNYEKWMESFESLGIDPHFYANRERDYEELFPWDFINTGVTKEYLIKENEKSKMAELTKDCRLGCTGCGVNNTFTGGVC</sequence>
<name>A0A1S1V799_9FIRM</name>
<dbReference type="InterPro" id="IPR058240">
    <property type="entry name" value="rSAM_sf"/>
</dbReference>
<gene>
    <name evidence="2" type="primary">rimO_2</name>
    <name evidence="2" type="ORF">EUAN_10700</name>
</gene>
<dbReference type="RefSeq" id="WP_071062432.1">
    <property type="nucleotide sequence ID" value="NZ_MKIE01000003.1"/>
</dbReference>
<dbReference type="CDD" id="cd01335">
    <property type="entry name" value="Radical_SAM"/>
    <property type="match status" value="1"/>
</dbReference>
<comment type="caution">
    <text evidence="2">The sequence shown here is derived from an EMBL/GenBank/DDBJ whole genome shotgun (WGS) entry which is preliminary data.</text>
</comment>
<dbReference type="STRING" id="39480.EUAN_10700"/>
<dbReference type="Pfam" id="PF19864">
    <property type="entry name" value="Radical_SAM_N2"/>
    <property type="match status" value="1"/>
</dbReference>
<dbReference type="Gene3D" id="3.80.30.20">
    <property type="entry name" value="tm_1862 like domain"/>
    <property type="match status" value="1"/>
</dbReference>
<dbReference type="OrthoDB" id="9806827at2"/>
<dbReference type="Proteomes" id="UP000180254">
    <property type="component" value="Unassembled WGS sequence"/>
</dbReference>
<dbReference type="GO" id="GO:0005840">
    <property type="term" value="C:ribosome"/>
    <property type="evidence" value="ECO:0007669"/>
    <property type="project" value="UniProtKB-KW"/>
</dbReference>
<evidence type="ECO:0000313" key="3">
    <source>
        <dbReference type="Proteomes" id="UP000180254"/>
    </source>
</evidence>
<dbReference type="GO" id="GO:0051536">
    <property type="term" value="F:iron-sulfur cluster binding"/>
    <property type="evidence" value="ECO:0007669"/>
    <property type="project" value="InterPro"/>
</dbReference>
<dbReference type="SMART" id="SM00729">
    <property type="entry name" value="Elp3"/>
    <property type="match status" value="1"/>
</dbReference>
<dbReference type="SFLD" id="SFLDS00029">
    <property type="entry name" value="Radical_SAM"/>
    <property type="match status" value="1"/>
</dbReference>
<dbReference type="EMBL" id="MKIE01000003">
    <property type="protein sequence ID" value="OHW62506.1"/>
    <property type="molecule type" value="Genomic_DNA"/>
</dbReference>
<evidence type="ECO:0000259" key="1">
    <source>
        <dbReference type="PROSITE" id="PS51918"/>
    </source>
</evidence>
<dbReference type="GO" id="GO:0016740">
    <property type="term" value="F:transferase activity"/>
    <property type="evidence" value="ECO:0007669"/>
    <property type="project" value="UniProtKB-KW"/>
</dbReference>
<dbReference type="SUPFAM" id="SSF102114">
    <property type="entry name" value="Radical SAM enzymes"/>
    <property type="match status" value="1"/>
</dbReference>
<accession>A0A1S1V799</accession>
<dbReference type="PROSITE" id="PS51918">
    <property type="entry name" value="RADICAL_SAM"/>
    <property type="match status" value="1"/>
</dbReference>
<keyword evidence="2" id="KW-0689">Ribosomal protein</keyword>
<proteinExistence type="predicted"/>
<dbReference type="InterPro" id="IPR023404">
    <property type="entry name" value="rSAM_horseshoe"/>
</dbReference>
<dbReference type="InterPro" id="IPR045784">
    <property type="entry name" value="Radical_SAM_N2"/>
</dbReference>